<gene>
    <name evidence="1" type="ORF">DPMN_039558</name>
    <name evidence="2" type="ORF">DPMN_039559</name>
</gene>
<keyword evidence="3" id="KW-1185">Reference proteome</keyword>
<accession>A0A9D4HUH4</accession>
<organism evidence="1 3">
    <name type="scientific">Dreissena polymorpha</name>
    <name type="common">Zebra mussel</name>
    <name type="synonym">Mytilus polymorpha</name>
    <dbReference type="NCBI Taxonomy" id="45954"/>
    <lineage>
        <taxon>Eukaryota</taxon>
        <taxon>Metazoa</taxon>
        <taxon>Spiralia</taxon>
        <taxon>Lophotrochozoa</taxon>
        <taxon>Mollusca</taxon>
        <taxon>Bivalvia</taxon>
        <taxon>Autobranchia</taxon>
        <taxon>Heteroconchia</taxon>
        <taxon>Euheterodonta</taxon>
        <taxon>Imparidentia</taxon>
        <taxon>Neoheterodontei</taxon>
        <taxon>Myida</taxon>
        <taxon>Dreissenoidea</taxon>
        <taxon>Dreissenidae</taxon>
        <taxon>Dreissena</taxon>
    </lineage>
</organism>
<evidence type="ECO:0000313" key="3">
    <source>
        <dbReference type="Proteomes" id="UP000828390"/>
    </source>
</evidence>
<dbReference type="EMBL" id="JAIWYP010000011">
    <property type="protein sequence ID" value="KAH3733134.1"/>
    <property type="molecule type" value="Genomic_DNA"/>
</dbReference>
<reference evidence="1" key="1">
    <citation type="journal article" date="2019" name="bioRxiv">
        <title>The Genome of the Zebra Mussel, Dreissena polymorpha: A Resource for Invasive Species Research.</title>
        <authorList>
            <person name="McCartney M.A."/>
            <person name="Auch B."/>
            <person name="Kono T."/>
            <person name="Mallez S."/>
            <person name="Zhang Y."/>
            <person name="Obille A."/>
            <person name="Becker A."/>
            <person name="Abrahante J.E."/>
            <person name="Garbe J."/>
            <person name="Badalamenti J.P."/>
            <person name="Herman A."/>
            <person name="Mangelson H."/>
            <person name="Liachko I."/>
            <person name="Sullivan S."/>
            <person name="Sone E.D."/>
            <person name="Koren S."/>
            <person name="Silverstein K.A.T."/>
            <person name="Beckman K.B."/>
            <person name="Gohl D.M."/>
        </authorList>
    </citation>
    <scope>NUCLEOTIDE SEQUENCE</scope>
    <source>
        <strain evidence="1">Duluth1</strain>
        <tissue evidence="1">Whole animal</tissue>
    </source>
</reference>
<sequence>MSETESAPRHSSLCSLHVRVSQGLKALLDTVVCLCSLRIRVCQRLKALLDTVVCAAFTYG</sequence>
<evidence type="ECO:0000313" key="1">
    <source>
        <dbReference type="EMBL" id="KAH3733133.1"/>
    </source>
</evidence>
<evidence type="ECO:0000313" key="2">
    <source>
        <dbReference type="EMBL" id="KAH3733134.1"/>
    </source>
</evidence>
<protein>
    <submittedName>
        <fullName evidence="1">Uncharacterized protein</fullName>
    </submittedName>
</protein>
<reference evidence="1" key="2">
    <citation type="submission" date="2020-11" db="EMBL/GenBank/DDBJ databases">
        <authorList>
            <person name="McCartney M.A."/>
            <person name="Auch B."/>
            <person name="Kono T."/>
            <person name="Mallez S."/>
            <person name="Becker A."/>
            <person name="Gohl D.M."/>
            <person name="Silverstein K.A.T."/>
            <person name="Koren S."/>
            <person name="Bechman K.B."/>
            <person name="Herman A."/>
            <person name="Abrahante J.E."/>
            <person name="Garbe J."/>
        </authorList>
    </citation>
    <scope>NUCLEOTIDE SEQUENCE</scope>
    <source>
        <strain evidence="1">Duluth1</strain>
        <tissue evidence="1">Whole animal</tissue>
    </source>
</reference>
<proteinExistence type="predicted"/>
<dbReference type="EMBL" id="JAIWYP010000011">
    <property type="protein sequence ID" value="KAH3733133.1"/>
    <property type="molecule type" value="Genomic_DNA"/>
</dbReference>
<name>A0A9D4HUH4_DREPO</name>
<dbReference type="Proteomes" id="UP000828390">
    <property type="component" value="Unassembled WGS sequence"/>
</dbReference>
<comment type="caution">
    <text evidence="1">The sequence shown here is derived from an EMBL/GenBank/DDBJ whole genome shotgun (WGS) entry which is preliminary data.</text>
</comment>
<dbReference type="AlphaFoldDB" id="A0A9D4HUH4"/>